<reference evidence="3" key="1">
    <citation type="submission" date="2020-01" db="EMBL/GenBank/DDBJ databases">
        <authorList>
            <consortium name="DOE Joint Genome Institute"/>
            <person name="Haridas S."/>
            <person name="Albert R."/>
            <person name="Binder M."/>
            <person name="Bloem J."/>
            <person name="Labutti K."/>
            <person name="Salamov A."/>
            <person name="Andreopoulos B."/>
            <person name="Baker S.E."/>
            <person name="Barry K."/>
            <person name="Bills G."/>
            <person name="Bluhm B.H."/>
            <person name="Cannon C."/>
            <person name="Castanera R."/>
            <person name="Culley D.E."/>
            <person name="Daum C."/>
            <person name="Ezra D."/>
            <person name="Gonzalez J.B."/>
            <person name="Henrissat B."/>
            <person name="Kuo A."/>
            <person name="Liang C."/>
            <person name="Lipzen A."/>
            <person name="Lutzoni F."/>
            <person name="Magnuson J."/>
            <person name="Mondo S."/>
            <person name="Nolan M."/>
            <person name="Ohm R."/>
            <person name="Pangilinan J."/>
            <person name="Park H.-J."/>
            <person name="Ramirez L."/>
            <person name="Alfaro M."/>
            <person name="Sun H."/>
            <person name="Tritt A."/>
            <person name="Yoshinaga Y."/>
            <person name="Zwiers L.-H."/>
            <person name="Turgeon B.G."/>
            <person name="Goodwin S.B."/>
            <person name="Spatafora J.W."/>
            <person name="Crous P.W."/>
            <person name="Grigoriev I.V."/>
        </authorList>
    </citation>
    <scope>NUCLEOTIDE SEQUENCE</scope>
    <source>
        <strain evidence="3">P77</strain>
    </source>
</reference>
<dbReference type="InterPro" id="IPR010730">
    <property type="entry name" value="HET"/>
</dbReference>
<organism evidence="3 4">
    <name type="scientific">Decorospora gaudefroyi</name>
    <dbReference type="NCBI Taxonomy" id="184978"/>
    <lineage>
        <taxon>Eukaryota</taxon>
        <taxon>Fungi</taxon>
        <taxon>Dikarya</taxon>
        <taxon>Ascomycota</taxon>
        <taxon>Pezizomycotina</taxon>
        <taxon>Dothideomycetes</taxon>
        <taxon>Pleosporomycetidae</taxon>
        <taxon>Pleosporales</taxon>
        <taxon>Pleosporineae</taxon>
        <taxon>Pleosporaceae</taxon>
        <taxon>Decorospora</taxon>
    </lineage>
</organism>
<dbReference type="InterPro" id="IPR058525">
    <property type="entry name" value="DUF8212"/>
</dbReference>
<evidence type="ECO:0000313" key="4">
    <source>
        <dbReference type="Proteomes" id="UP000800040"/>
    </source>
</evidence>
<keyword evidence="4" id="KW-1185">Reference proteome</keyword>
<dbReference type="Proteomes" id="UP000800040">
    <property type="component" value="Unassembled WGS sequence"/>
</dbReference>
<feature type="domain" description="Heterokaryon incompatibility" evidence="1">
    <location>
        <begin position="25"/>
        <end position="111"/>
    </location>
</feature>
<accession>A0A6A5JXQ5</accession>
<dbReference type="Pfam" id="PF26640">
    <property type="entry name" value="DUF8212"/>
    <property type="match status" value="1"/>
</dbReference>
<dbReference type="PANTHER" id="PTHR10622:SF10">
    <property type="entry name" value="HET DOMAIN-CONTAINING PROTEIN"/>
    <property type="match status" value="1"/>
</dbReference>
<name>A0A6A5JXQ5_9PLEO</name>
<feature type="domain" description="DUF8212" evidence="2">
    <location>
        <begin position="229"/>
        <end position="315"/>
    </location>
</feature>
<dbReference type="EMBL" id="ML975562">
    <property type="protein sequence ID" value="KAF1828366.1"/>
    <property type="molecule type" value="Genomic_DNA"/>
</dbReference>
<dbReference type="OrthoDB" id="20872at2759"/>
<gene>
    <name evidence="3" type="ORF">BDW02DRAFT_574934</name>
</gene>
<sequence>MRLLRLQDDGEFNLVEYVGNLIPPYAILSHTWGPDHEEVTFKDLTEGVGKNKAGYGKLTFCAKQVAYDSLQFFWVDTCCINKSSSSELSEAINSMFRWYKNAKICYAYLADVPGYNTHPPAVVAVKFARSRWFTRGWTLQELLAPTDVRFFSNDWSNVGSKDALANTISTITKIDVAFLSGDKSMDQASVAKKMSWASGRVTTRLEDTAYCLLGIFGVNIPLLYGEGERAFVRLQEEIMRVSDDQSLFAWGEPESTSTPSSERNERTRATNQLRGLFASSPSEFATCGNIIPDEVAEIEEPYILTNKGVRLVVPVYKNNSIPYDDIAVLACRPEDSLLHVLVMPLKALGGCQFARGCSKPYTIPRDHIAVLTNRAIYVKQMPKMSVLPSMDSKLPLPGFWIRTFPSVSGVYISNVQPAECWDPQNRIVRSPISSTSEVNWQVSFTVAFEDNDRGHRTIVMGYSNGYPYTRLLPDATSISKRTIEGVFCATRESSYSLGLDIVTAEQKVLAMGLPVRIVDIRLVPMYETGVVQEVIHNKLFA</sequence>
<dbReference type="PANTHER" id="PTHR10622">
    <property type="entry name" value="HET DOMAIN-CONTAINING PROTEIN"/>
    <property type="match status" value="1"/>
</dbReference>
<evidence type="ECO:0000313" key="3">
    <source>
        <dbReference type="EMBL" id="KAF1828366.1"/>
    </source>
</evidence>
<evidence type="ECO:0000259" key="2">
    <source>
        <dbReference type="Pfam" id="PF26640"/>
    </source>
</evidence>
<proteinExistence type="predicted"/>
<protein>
    <submittedName>
        <fullName evidence="3">HET-domain-containing protein</fullName>
    </submittedName>
</protein>
<evidence type="ECO:0000259" key="1">
    <source>
        <dbReference type="Pfam" id="PF06985"/>
    </source>
</evidence>
<dbReference type="Pfam" id="PF06985">
    <property type="entry name" value="HET"/>
    <property type="match status" value="1"/>
</dbReference>
<dbReference type="AlphaFoldDB" id="A0A6A5JXQ5"/>